<name>A0ACB7J762_PLECO</name>
<accession>A0ACB7J762</accession>
<dbReference type="Proteomes" id="UP000824881">
    <property type="component" value="Unassembled WGS sequence"/>
</dbReference>
<organism evidence="1 2">
    <name type="scientific">Pleurotus cornucopiae</name>
    <name type="common">Cornucopia mushroom</name>
    <dbReference type="NCBI Taxonomy" id="5321"/>
    <lineage>
        <taxon>Eukaryota</taxon>
        <taxon>Fungi</taxon>
        <taxon>Dikarya</taxon>
        <taxon>Basidiomycota</taxon>
        <taxon>Agaricomycotina</taxon>
        <taxon>Agaricomycetes</taxon>
        <taxon>Agaricomycetidae</taxon>
        <taxon>Agaricales</taxon>
        <taxon>Pleurotineae</taxon>
        <taxon>Pleurotaceae</taxon>
        <taxon>Pleurotus</taxon>
    </lineage>
</organism>
<comment type="caution">
    <text evidence="1">The sequence shown here is derived from an EMBL/GenBank/DDBJ whole genome shotgun (WGS) entry which is preliminary data.</text>
</comment>
<protein>
    <submittedName>
        <fullName evidence="1">Uncharacterized protein</fullName>
    </submittedName>
</protein>
<sequence length="436" mass="47767">MPVKTTVAEGAQQPLAKQADAVFDVYATYQKISADDELSIPLVAILTLAELIEKSHAGTMFELVKELHEGAAVLEKRSPNPISLNAGCQLFIAFVTLFPHDSASFSDLKTELVQQARRYAAEGLTYRKKIAELCLGFIKDDSVILTHSYSRVVMQTLLRAHQQKRISVYVTEARPRSLGNKTYEALTAAGIPCAVVLDSAVAYVMEKVDVVLVGSEAIVESGGLINAVGSNQIAIIAKAANKPFYAVAESYKFHRLFPLSQYDLPSHKPDILSFTNPLFNSKPLAADAEHEDGITPSDISNADTHKARSVPLSISQEDIYRNNPDVDYTRPDLISLVFSDVGSLTPEGVSQYLVGMFAEPKPYKEGPPEADVLPDLILMFVQSTRSSTELVVHNKVSIRRKSQISPNYQAAGDSGKRFYLDPYPSGSQSYPPSRNK</sequence>
<dbReference type="EMBL" id="WQMT02000002">
    <property type="protein sequence ID" value="KAG9226337.1"/>
    <property type="molecule type" value="Genomic_DNA"/>
</dbReference>
<keyword evidence="2" id="KW-1185">Reference proteome</keyword>
<evidence type="ECO:0000313" key="1">
    <source>
        <dbReference type="EMBL" id="KAG9226337.1"/>
    </source>
</evidence>
<proteinExistence type="predicted"/>
<evidence type="ECO:0000313" key="2">
    <source>
        <dbReference type="Proteomes" id="UP000824881"/>
    </source>
</evidence>
<gene>
    <name evidence="1" type="ORF">CCMSSC00406_0003216</name>
</gene>
<reference evidence="1 2" key="1">
    <citation type="journal article" date="2021" name="Appl. Environ. Microbiol.">
        <title>Genetic linkage and physical mapping for an oyster mushroom Pleurotus cornucopiae and QTL analysis for the trait cap color.</title>
        <authorList>
            <person name="Zhang Y."/>
            <person name="Gao W."/>
            <person name="Sonnenberg A."/>
            <person name="Chen Q."/>
            <person name="Zhang J."/>
            <person name="Huang C."/>
        </authorList>
    </citation>
    <scope>NUCLEOTIDE SEQUENCE [LARGE SCALE GENOMIC DNA]</scope>
    <source>
        <strain evidence="1">CCMSSC00406</strain>
    </source>
</reference>